<dbReference type="InterPro" id="IPR018490">
    <property type="entry name" value="cNMP-bd_dom_sf"/>
</dbReference>
<dbReference type="Gene3D" id="2.60.120.10">
    <property type="entry name" value="Jelly Rolls"/>
    <property type="match status" value="1"/>
</dbReference>
<dbReference type="Proteomes" id="UP000629025">
    <property type="component" value="Unassembled WGS sequence"/>
</dbReference>
<evidence type="ECO:0000313" key="3">
    <source>
        <dbReference type="Proteomes" id="UP000629025"/>
    </source>
</evidence>
<protein>
    <recommendedName>
        <fullName evidence="1">Cyclic nucleotide-binding domain-containing protein</fullName>
    </recommendedName>
</protein>
<organism evidence="2 3">
    <name type="scientific">Marinobacterium zhoushanense</name>
    <dbReference type="NCBI Taxonomy" id="1679163"/>
    <lineage>
        <taxon>Bacteria</taxon>
        <taxon>Pseudomonadati</taxon>
        <taxon>Pseudomonadota</taxon>
        <taxon>Gammaproteobacteria</taxon>
        <taxon>Oceanospirillales</taxon>
        <taxon>Oceanospirillaceae</taxon>
        <taxon>Marinobacterium</taxon>
    </lineage>
</organism>
<proteinExistence type="predicted"/>
<dbReference type="InterPro" id="IPR014710">
    <property type="entry name" value="RmlC-like_jellyroll"/>
</dbReference>
<dbReference type="CDD" id="cd00038">
    <property type="entry name" value="CAP_ED"/>
    <property type="match status" value="1"/>
</dbReference>
<dbReference type="EMBL" id="BMIJ01000002">
    <property type="protein sequence ID" value="GGB86956.1"/>
    <property type="molecule type" value="Genomic_DNA"/>
</dbReference>
<keyword evidence="3" id="KW-1185">Reference proteome</keyword>
<feature type="domain" description="Cyclic nucleotide-binding" evidence="1">
    <location>
        <begin position="42"/>
        <end position="124"/>
    </location>
</feature>
<evidence type="ECO:0000259" key="1">
    <source>
        <dbReference type="PROSITE" id="PS50042"/>
    </source>
</evidence>
<reference evidence="3" key="1">
    <citation type="journal article" date="2019" name="Int. J. Syst. Evol. Microbiol.">
        <title>The Global Catalogue of Microorganisms (GCM) 10K type strain sequencing project: providing services to taxonomists for standard genome sequencing and annotation.</title>
        <authorList>
            <consortium name="The Broad Institute Genomics Platform"/>
            <consortium name="The Broad Institute Genome Sequencing Center for Infectious Disease"/>
            <person name="Wu L."/>
            <person name="Ma J."/>
        </authorList>
    </citation>
    <scope>NUCLEOTIDE SEQUENCE [LARGE SCALE GENOMIC DNA]</scope>
    <source>
        <strain evidence="3">CGMCC 1.15341</strain>
    </source>
</reference>
<accession>A0ABQ1K7N9</accession>
<comment type="caution">
    <text evidence="2">The sequence shown here is derived from an EMBL/GenBank/DDBJ whole genome shotgun (WGS) entry which is preliminary data.</text>
</comment>
<dbReference type="Pfam" id="PF00027">
    <property type="entry name" value="cNMP_binding"/>
    <property type="match status" value="1"/>
</dbReference>
<gene>
    <name evidence="2" type="ORF">GCM10011352_11040</name>
</gene>
<sequence>MQQIDSNSLLLDLSIDYLKGGSSFGALSDAAIKELIVKGCVYALKEGDTLFEAGDPGDSFFIVLKGCLTYFRQVNGLREHIRDYYFGEEIGFVSLIALTERLGTAYANSDSLVLEISSDLFYALHCEMPLDFGVLMMNLSRELARRFITTSALLVKLKAEEHAPPR</sequence>
<dbReference type="SMART" id="SM00100">
    <property type="entry name" value="cNMP"/>
    <property type="match status" value="1"/>
</dbReference>
<evidence type="ECO:0000313" key="2">
    <source>
        <dbReference type="EMBL" id="GGB86956.1"/>
    </source>
</evidence>
<name>A0ABQ1K7N9_9GAMM</name>
<dbReference type="RefSeq" id="WP_188746130.1">
    <property type="nucleotide sequence ID" value="NZ_BMIJ01000002.1"/>
</dbReference>
<dbReference type="SUPFAM" id="SSF51206">
    <property type="entry name" value="cAMP-binding domain-like"/>
    <property type="match status" value="1"/>
</dbReference>
<dbReference type="PROSITE" id="PS50042">
    <property type="entry name" value="CNMP_BINDING_3"/>
    <property type="match status" value="1"/>
</dbReference>
<dbReference type="InterPro" id="IPR000595">
    <property type="entry name" value="cNMP-bd_dom"/>
</dbReference>